<dbReference type="PANTHER" id="PTHR13142">
    <property type="entry name" value="INNER CENTROMERE PROTEIN"/>
    <property type="match status" value="1"/>
</dbReference>
<dbReference type="PANTHER" id="PTHR13142:SF1">
    <property type="entry name" value="INNER CENTROMERE PROTEIN"/>
    <property type="match status" value="1"/>
</dbReference>
<feature type="compositionally biased region" description="Polar residues" evidence="8">
    <location>
        <begin position="311"/>
        <end position="331"/>
    </location>
</feature>
<name>A0A0H5C5G2_CYBJN</name>
<organism evidence="10 11">
    <name type="scientific">Cyberlindnera jadinii (strain ATCC 18201 / CBS 1600 / BCRC 20928 / JCM 3617 / NBRC 0987 / NRRL Y-1542)</name>
    <name type="common">Torula yeast</name>
    <name type="synonym">Candida utilis</name>
    <dbReference type="NCBI Taxonomy" id="983966"/>
    <lineage>
        <taxon>Eukaryota</taxon>
        <taxon>Fungi</taxon>
        <taxon>Dikarya</taxon>
        <taxon>Ascomycota</taxon>
        <taxon>Saccharomycotina</taxon>
        <taxon>Saccharomycetes</taxon>
        <taxon>Phaffomycetales</taxon>
        <taxon>Phaffomycetaceae</taxon>
        <taxon>Cyberlindnera</taxon>
    </lineage>
</organism>
<evidence type="ECO:0000256" key="6">
    <source>
        <dbReference type="ARBA" id="ARBA00023212"/>
    </source>
</evidence>
<evidence type="ECO:0000313" key="10">
    <source>
        <dbReference type="EMBL" id="CEP23395.1"/>
    </source>
</evidence>
<feature type="region of interest" description="Disordered" evidence="8">
    <location>
        <begin position="311"/>
        <end position="400"/>
    </location>
</feature>
<evidence type="ECO:0000259" key="9">
    <source>
        <dbReference type="Pfam" id="PF03941"/>
    </source>
</evidence>
<feature type="region of interest" description="Disordered" evidence="8">
    <location>
        <begin position="1"/>
        <end position="56"/>
    </location>
</feature>
<feature type="compositionally biased region" description="Polar residues" evidence="8">
    <location>
        <begin position="378"/>
        <end position="400"/>
    </location>
</feature>
<dbReference type="Gene3D" id="6.10.250.2990">
    <property type="match status" value="1"/>
</dbReference>
<feature type="compositionally biased region" description="Polar residues" evidence="8">
    <location>
        <begin position="121"/>
        <end position="133"/>
    </location>
</feature>
<evidence type="ECO:0000256" key="2">
    <source>
        <dbReference type="ARBA" id="ARBA00004186"/>
    </source>
</evidence>
<dbReference type="GO" id="GO:0005819">
    <property type="term" value="C:spindle"/>
    <property type="evidence" value="ECO:0007669"/>
    <property type="project" value="UniProtKB-SubCell"/>
</dbReference>
<keyword evidence="5" id="KW-0159">Chromosome partition</keyword>
<protein>
    <submittedName>
        <fullName evidence="10">Pic1 protein</fullName>
    </submittedName>
</protein>
<feature type="domain" description="Inner centromere protein ARK-binding" evidence="9">
    <location>
        <begin position="648"/>
        <end position="699"/>
    </location>
</feature>
<evidence type="ECO:0000256" key="3">
    <source>
        <dbReference type="ARBA" id="ARBA00010042"/>
    </source>
</evidence>
<proteinExistence type="inferred from homology"/>
<feature type="compositionally biased region" description="Basic and acidic residues" evidence="8">
    <location>
        <begin position="151"/>
        <end position="160"/>
    </location>
</feature>
<evidence type="ECO:0000256" key="8">
    <source>
        <dbReference type="SAM" id="MobiDB-lite"/>
    </source>
</evidence>
<feature type="compositionally biased region" description="Basic and acidic residues" evidence="8">
    <location>
        <begin position="332"/>
        <end position="352"/>
    </location>
</feature>
<comment type="subcellular location">
    <subcellularLocation>
        <location evidence="2">Cytoplasm</location>
        <location evidence="2">Cytoskeleton</location>
        <location evidence="2">Spindle</location>
    </subcellularLocation>
    <subcellularLocation>
        <location evidence="1">Nucleus</location>
    </subcellularLocation>
</comment>
<feature type="compositionally biased region" description="Polar residues" evidence="8">
    <location>
        <begin position="357"/>
        <end position="368"/>
    </location>
</feature>
<keyword evidence="4" id="KW-0963">Cytoplasm</keyword>
<evidence type="ECO:0000256" key="5">
    <source>
        <dbReference type="ARBA" id="ARBA00022829"/>
    </source>
</evidence>
<evidence type="ECO:0000256" key="4">
    <source>
        <dbReference type="ARBA" id="ARBA00022490"/>
    </source>
</evidence>
<keyword evidence="6" id="KW-0206">Cytoskeleton</keyword>
<accession>A0A0H5C5G2</accession>
<gene>
    <name evidence="10" type="primary">pic1</name>
    <name evidence="10" type="ORF">BN1211_3976</name>
</gene>
<dbReference type="Proteomes" id="UP000038830">
    <property type="component" value="Unassembled WGS sequence"/>
</dbReference>
<reference evidence="11" key="1">
    <citation type="journal article" date="2015" name="J. Biotechnol.">
        <title>The structure of the Cyberlindnera jadinii genome and its relation to Candida utilis analyzed by the occurrence of single nucleotide polymorphisms.</title>
        <authorList>
            <person name="Rupp O."/>
            <person name="Brinkrolf K."/>
            <person name="Buerth C."/>
            <person name="Kunigo M."/>
            <person name="Schneider J."/>
            <person name="Jaenicke S."/>
            <person name="Goesmann A."/>
            <person name="Puehler A."/>
            <person name="Jaeger K.-E."/>
            <person name="Ernst J.F."/>
        </authorList>
    </citation>
    <scope>NUCLEOTIDE SEQUENCE [LARGE SCALE GENOMIC DNA]</scope>
    <source>
        <strain evidence="11">ATCC 18201 / CBS 1600 / BCRC 20928 / JCM 3617 / NBRC 0987 / NRRL Y-1542</strain>
    </source>
</reference>
<sequence>MDNNALRLSPIKFRTHVPPSPSPTKPQKIDLLPEPTNDDNINPFHSAPVNVSSESKETVLKPIMVPVVDDSQSDYNASAEQISFQEIRTAIRKSIVQKSKPVTGEPSSSESSFKSADEAPQPSSMVVNPTSSIHTKRDSDENISVETVKVPLKDEADRKKSFVSNTPPPPKRESQGFALLPHREPLAMKSTKKKPIDKLSSNFGDGDHHETGYVPKVSLYPTLSLEMSNSPTVNISPLEKIPKDVSTTSKIEPNTALTSSKIPKLVPSELNSPTHARKLVSPSKIQKSPFSNLFASVNSTLKRARSKFISETQHVVHSPEKTSVSRVSPQKTKSDHASQLKQWSRNDKEVELITRLNAPTHSSQSRGKSISPKKNKAQARSPQKLTIKSPQKVVKNSEQSATAHTLTGLVHQEIGSEDHRSSSKFSPVKSIYGSLRKEMNESIKLSPVKPGENENIQRNLTRVSLTKHDENNPPPRKSLARTGLTGISLEAKTKGRPKSLVGDQLVRPLKRKTQTEDEVKSLNTSQAYRKIGTKIVAPSTLQTKNHQDVKRRRTAEQIQQVLQKRASRVSQAGSKAPSVVREEPVIKPVKPVAKYPASANQNLMKTAMLQHARINNEGKANNPFQSGTSFDEAGFPSTPKPVASELPEIFSESDDDEEGSVLKDWANSPELKQILINQQHIDPDKVFGPVAPLQMEEIFHASKSVSKFKHRGSSAQWTRDGLTTQEVDSYKNRVLRR</sequence>
<dbReference type="AlphaFoldDB" id="A0A0H5C5G2"/>
<feature type="region of interest" description="Disordered" evidence="8">
    <location>
        <begin position="96"/>
        <end position="212"/>
    </location>
</feature>
<keyword evidence="7" id="KW-0539">Nucleus</keyword>
<dbReference type="GO" id="GO:0007059">
    <property type="term" value="P:chromosome segregation"/>
    <property type="evidence" value="ECO:0007669"/>
    <property type="project" value="UniProtKB-KW"/>
</dbReference>
<dbReference type="InterPro" id="IPR005635">
    <property type="entry name" value="Inner_centromere_prot_ARK-bd"/>
</dbReference>
<comment type="similarity">
    <text evidence="3">Belongs to the INCENP family.</text>
</comment>
<evidence type="ECO:0000313" key="11">
    <source>
        <dbReference type="Proteomes" id="UP000038830"/>
    </source>
</evidence>
<evidence type="ECO:0000256" key="1">
    <source>
        <dbReference type="ARBA" id="ARBA00004123"/>
    </source>
</evidence>
<evidence type="ECO:0000256" key="7">
    <source>
        <dbReference type="ARBA" id="ARBA00023242"/>
    </source>
</evidence>
<dbReference type="GO" id="GO:0005634">
    <property type="term" value="C:nucleus"/>
    <property type="evidence" value="ECO:0007669"/>
    <property type="project" value="UniProtKB-SubCell"/>
</dbReference>
<dbReference type="Pfam" id="PF03941">
    <property type="entry name" value="INCENP_ARK-bind"/>
    <property type="match status" value="1"/>
</dbReference>
<dbReference type="EMBL" id="CDQK01000004">
    <property type="protein sequence ID" value="CEP23395.1"/>
    <property type="molecule type" value="Genomic_DNA"/>
</dbReference>